<evidence type="ECO:0000313" key="2">
    <source>
        <dbReference type="Proteomes" id="UP001190700"/>
    </source>
</evidence>
<organism evidence="1 2">
    <name type="scientific">Cymbomonas tetramitiformis</name>
    <dbReference type="NCBI Taxonomy" id="36881"/>
    <lineage>
        <taxon>Eukaryota</taxon>
        <taxon>Viridiplantae</taxon>
        <taxon>Chlorophyta</taxon>
        <taxon>Pyramimonadophyceae</taxon>
        <taxon>Pyramimonadales</taxon>
        <taxon>Pyramimonadaceae</taxon>
        <taxon>Cymbomonas</taxon>
    </lineage>
</organism>
<gene>
    <name evidence="1" type="ORF">CYMTET_19367</name>
</gene>
<dbReference type="Proteomes" id="UP001190700">
    <property type="component" value="Unassembled WGS sequence"/>
</dbReference>
<sequence length="104" mass="10717">MRNVLAFGAGAGGALAIAAGAAFVTTSVTVAVGRSIISARKKKTGITCGVCSGERRVSCKLCKGKAVIDWSPFPNAMVKRYCLCPTCGGKQLQKCLNCLGKGYV</sequence>
<comment type="caution">
    <text evidence="1">The sequence shown here is derived from an EMBL/GenBank/DDBJ whole genome shotgun (WGS) entry which is preliminary data.</text>
</comment>
<proteinExistence type="predicted"/>
<keyword evidence="2" id="KW-1185">Reference proteome</keyword>
<reference evidence="1 2" key="1">
    <citation type="journal article" date="2015" name="Genome Biol. Evol.">
        <title>Comparative Genomics of a Bacterivorous Green Alga Reveals Evolutionary Causalities and Consequences of Phago-Mixotrophic Mode of Nutrition.</title>
        <authorList>
            <person name="Burns J.A."/>
            <person name="Paasch A."/>
            <person name="Narechania A."/>
            <person name="Kim E."/>
        </authorList>
    </citation>
    <scope>NUCLEOTIDE SEQUENCE [LARGE SCALE GENOMIC DNA]</scope>
    <source>
        <strain evidence="1 2">PLY_AMNH</strain>
    </source>
</reference>
<dbReference type="PANTHER" id="PTHR15852">
    <property type="entry name" value="PLASTID TRANSCRIPTIONALLY ACTIVE PROTEIN"/>
    <property type="match status" value="1"/>
</dbReference>
<protein>
    <submittedName>
        <fullName evidence="1">Uncharacterized protein</fullName>
    </submittedName>
</protein>
<dbReference type="InterPro" id="IPR036410">
    <property type="entry name" value="HSP_DnaJ_Cys-rich_dom_sf"/>
</dbReference>
<dbReference type="SUPFAM" id="SSF57938">
    <property type="entry name" value="DnaJ/Hsp40 cysteine-rich domain"/>
    <property type="match status" value="1"/>
</dbReference>
<dbReference type="PANTHER" id="PTHR15852:SF29">
    <property type="entry name" value="PLASTID TRANSCRIPTIONALLY ACTIVE PROTEIN"/>
    <property type="match status" value="1"/>
</dbReference>
<evidence type="ECO:0000313" key="1">
    <source>
        <dbReference type="EMBL" id="KAK3272333.1"/>
    </source>
</evidence>
<accession>A0AAE0G6S2</accession>
<dbReference type="AlphaFoldDB" id="A0AAE0G6S2"/>
<dbReference type="EMBL" id="LGRX02009034">
    <property type="protein sequence ID" value="KAK3272333.1"/>
    <property type="molecule type" value="Genomic_DNA"/>
</dbReference>
<name>A0AAE0G6S2_9CHLO</name>